<dbReference type="InterPro" id="IPR051829">
    <property type="entry name" value="Multiheme_Cytochr_ET"/>
</dbReference>
<dbReference type="Proteomes" id="UP001139333">
    <property type="component" value="Unassembled WGS sequence"/>
</dbReference>
<organism evidence="5 6">
    <name type="scientific">Shewanella gaetbuli</name>
    <dbReference type="NCBI Taxonomy" id="220752"/>
    <lineage>
        <taxon>Bacteria</taxon>
        <taxon>Pseudomonadati</taxon>
        <taxon>Pseudomonadota</taxon>
        <taxon>Gammaproteobacteria</taxon>
        <taxon>Alteromonadales</taxon>
        <taxon>Shewanellaceae</taxon>
        <taxon>Shewanella</taxon>
    </lineage>
</organism>
<dbReference type="InterPro" id="IPR023155">
    <property type="entry name" value="Cyt_c-552/4"/>
</dbReference>
<keyword evidence="2" id="KW-0802">TPR repeat</keyword>
<evidence type="ECO:0000256" key="1">
    <source>
        <dbReference type="ARBA" id="ARBA00022729"/>
    </source>
</evidence>
<dbReference type="AlphaFoldDB" id="A0A9X2CGV5"/>
<keyword evidence="6" id="KW-1185">Reference proteome</keyword>
<feature type="domain" description="Cytochrome c-552/4" evidence="4">
    <location>
        <begin position="180"/>
        <end position="218"/>
    </location>
</feature>
<dbReference type="EMBL" id="JAKIKP010000001">
    <property type="protein sequence ID" value="MCL1141317.1"/>
    <property type="molecule type" value="Genomic_DNA"/>
</dbReference>
<reference evidence="5" key="1">
    <citation type="submission" date="2022-01" db="EMBL/GenBank/DDBJ databases">
        <title>Whole genome-based taxonomy of the Shewanellaceae.</title>
        <authorList>
            <person name="Martin-Rodriguez A.J."/>
        </authorList>
    </citation>
    <scope>NUCLEOTIDE SEQUENCE</scope>
    <source>
        <strain evidence="5">DSM 16422</strain>
    </source>
</reference>
<name>A0A9X2CGV5_9GAMM</name>
<dbReference type="Gene3D" id="1.25.40.10">
    <property type="entry name" value="Tetratricopeptide repeat domain"/>
    <property type="match status" value="1"/>
</dbReference>
<dbReference type="SMART" id="SM00028">
    <property type="entry name" value="TPR"/>
    <property type="match status" value="3"/>
</dbReference>
<evidence type="ECO:0000256" key="2">
    <source>
        <dbReference type="PROSITE-ProRule" id="PRU00339"/>
    </source>
</evidence>
<accession>A0A9X2CGV5</accession>
<dbReference type="InterPro" id="IPR011990">
    <property type="entry name" value="TPR-like_helical_dom_sf"/>
</dbReference>
<dbReference type="Gene3D" id="1.10.1130.10">
    <property type="entry name" value="Flavocytochrome C3, Chain A"/>
    <property type="match status" value="2"/>
</dbReference>
<dbReference type="SUPFAM" id="SSF48452">
    <property type="entry name" value="TPR-like"/>
    <property type="match status" value="1"/>
</dbReference>
<sequence length="771" mass="86829">MTRLLTWTPALYSLFILLSFSLSAQQINLEKPANPSQLSADFVGSQVCVTCHQQQVADWQGSHHDMAMKHATEDFVLGNFDNGSLTSKGKINRFYRKGEQYWVNIQGPDGNWKDYKISYTLGWEPLQQYMIEFEDGRVQLIPFAWDSRTKAQGGQRWFNLYPDMTPTDEFYWTNTGQNWNFMCADCHSTNLKKNYNADTNTYSTTFSEINVGCEACHGSANQHITLAAKAEESNSTFEKVAHFGFDRDLSKAVSEWSGEQNRRILQPKQINKTDQLQTCAQCHSRRAQLNDTADHVKGSFFDKYRLSLITPELYYDDGKIYDEVYVYGSFLQSTMAEKGLTCTNCHDPHSAKLIMPVESLCLQCHVASEYTADKHTFHAADSEASLCVTCHMPETTYMEIDPRRDHSWHVPRPDLSQHIGTPNVCTSCHKDKDAKWASEQLAQWFPQSKYRNSQHFSVAFYADSIGHKEAANALAYSSQNVALKDIIRGSALHRMGGKNNKNTTVALARAVKSDSVMIRIGAIEGSSGYEFADRWNILIALLSDPVLAVRTETAVALVSHYAEMSPKQKALLQPALDEYIDIQKFNSDRGFGRTNLANVYLSLGETSKAIEQYQQAIEIEPNYEVSYVNLADLYRSLDKEDRAFTVLKVGMAAQPNSSSIAFSAGLSLLRQGQNKAAQGYLKQAAEIGKTIAHYWYVYGLSLEKDNLMAASKALNHAFEVSGNSQHKYAQCEILARNYQKGAVAFAFEQCINQLGEFVPQQTVQQLKSIID</sequence>
<dbReference type="RefSeq" id="WP_248994004.1">
    <property type="nucleotide sequence ID" value="NZ_JAKIKP010000001.1"/>
</dbReference>
<dbReference type="PANTHER" id="PTHR35038:SF8">
    <property type="entry name" value="C-TYPE POLYHEME CYTOCHROME OMCC"/>
    <property type="match status" value="1"/>
</dbReference>
<dbReference type="PROSITE" id="PS50005">
    <property type="entry name" value="TPR"/>
    <property type="match status" value="1"/>
</dbReference>
<evidence type="ECO:0000256" key="3">
    <source>
        <dbReference type="SAM" id="SignalP"/>
    </source>
</evidence>
<feature type="repeat" description="TPR" evidence="2">
    <location>
        <begin position="590"/>
        <end position="623"/>
    </location>
</feature>
<evidence type="ECO:0000313" key="6">
    <source>
        <dbReference type="Proteomes" id="UP001139333"/>
    </source>
</evidence>
<dbReference type="Pfam" id="PF13435">
    <property type="entry name" value="Cytochrome_C554"/>
    <property type="match status" value="2"/>
</dbReference>
<dbReference type="SUPFAM" id="SSF48695">
    <property type="entry name" value="Multiheme cytochromes"/>
    <property type="match status" value="1"/>
</dbReference>
<gene>
    <name evidence="5" type="ORF">L2672_01195</name>
</gene>
<feature type="signal peptide" evidence="3">
    <location>
        <begin position="1"/>
        <end position="24"/>
    </location>
</feature>
<feature type="chain" id="PRO_5040952038" evidence="3">
    <location>
        <begin position="25"/>
        <end position="771"/>
    </location>
</feature>
<proteinExistence type="predicted"/>
<feature type="domain" description="Cytochrome c-552/4" evidence="4">
    <location>
        <begin position="47"/>
        <end position="72"/>
    </location>
</feature>
<dbReference type="PROSITE" id="PS50293">
    <property type="entry name" value="TPR_REGION"/>
    <property type="match status" value="1"/>
</dbReference>
<evidence type="ECO:0000313" key="5">
    <source>
        <dbReference type="EMBL" id="MCL1141317.1"/>
    </source>
</evidence>
<dbReference type="InterPro" id="IPR036280">
    <property type="entry name" value="Multihaem_cyt_sf"/>
</dbReference>
<comment type="caution">
    <text evidence="5">The sequence shown here is derived from an EMBL/GenBank/DDBJ whole genome shotgun (WGS) entry which is preliminary data.</text>
</comment>
<dbReference type="CDD" id="cd08168">
    <property type="entry name" value="Cytochrom_C3"/>
    <property type="match status" value="1"/>
</dbReference>
<dbReference type="InterPro" id="IPR019734">
    <property type="entry name" value="TPR_rpt"/>
</dbReference>
<dbReference type="Pfam" id="PF13414">
    <property type="entry name" value="TPR_11"/>
    <property type="match status" value="1"/>
</dbReference>
<dbReference type="PANTHER" id="PTHR35038">
    <property type="entry name" value="DISSIMILATORY SULFITE REDUCTASE SIRA"/>
    <property type="match status" value="1"/>
</dbReference>
<evidence type="ECO:0000259" key="4">
    <source>
        <dbReference type="Pfam" id="PF13435"/>
    </source>
</evidence>
<keyword evidence="1 3" id="KW-0732">Signal</keyword>
<protein>
    <submittedName>
        <fullName evidence="5">Tetratricopeptide repeat protein</fullName>
    </submittedName>
</protein>